<dbReference type="AlphaFoldDB" id="A0A1I7Y4C8"/>
<sequence>MDAVPYKFVDSVVELFGLHTLHRLPGKVRHPRWKPAVELHHHNRVYYQLLFRESEHGIKHIEVNMSAGVGPLFMEKTRVIPKNRRFSRIMHICDQTYEGESYNWTRAKQLGEAETAKLLESILPFSDQVSGQLMSEFGSIDSTRVILTSLFKRVYLLQIVVIYCGQIAYDFVEDQINNSPFLNYVRLAEESWPQSSLKLLSKFCLKGTPGNQVSALVDNGNSYVTIDSHYIQHFLDLWKSGAKLHFKLFSMADKRKDKEWRALMKEGRVTKIGHKLRQSVFQHETEKSLAVVSTLDCLMECCACECDQFEKCAMKGCYPEYHNF</sequence>
<evidence type="ECO:0000313" key="2">
    <source>
        <dbReference type="WBParaSite" id="L893_g12485.t1"/>
    </source>
</evidence>
<dbReference type="WBParaSite" id="L893_g12485.t1">
    <property type="protein sequence ID" value="L893_g12485.t1"/>
    <property type="gene ID" value="L893_g12485"/>
</dbReference>
<reference evidence="2" key="1">
    <citation type="submission" date="2016-11" db="UniProtKB">
        <authorList>
            <consortium name="WormBaseParasite"/>
        </authorList>
    </citation>
    <scope>IDENTIFICATION</scope>
</reference>
<proteinExistence type="predicted"/>
<accession>A0A1I7Y4C8</accession>
<evidence type="ECO:0000313" key="1">
    <source>
        <dbReference type="Proteomes" id="UP000095287"/>
    </source>
</evidence>
<protein>
    <submittedName>
        <fullName evidence="2">FBA_2 domain-containing protein</fullName>
    </submittedName>
</protein>
<keyword evidence="1" id="KW-1185">Reference proteome</keyword>
<dbReference type="Proteomes" id="UP000095287">
    <property type="component" value="Unplaced"/>
</dbReference>
<name>A0A1I7Y4C8_9BILA</name>
<organism evidence="1 2">
    <name type="scientific">Steinernema glaseri</name>
    <dbReference type="NCBI Taxonomy" id="37863"/>
    <lineage>
        <taxon>Eukaryota</taxon>
        <taxon>Metazoa</taxon>
        <taxon>Ecdysozoa</taxon>
        <taxon>Nematoda</taxon>
        <taxon>Chromadorea</taxon>
        <taxon>Rhabditida</taxon>
        <taxon>Tylenchina</taxon>
        <taxon>Panagrolaimomorpha</taxon>
        <taxon>Strongyloidoidea</taxon>
        <taxon>Steinernematidae</taxon>
        <taxon>Steinernema</taxon>
    </lineage>
</organism>